<comment type="subunit">
    <text evidence="7">Homotrimer.</text>
</comment>
<dbReference type="SUPFAM" id="SSF69765">
    <property type="entry name" value="IpsF-like"/>
    <property type="match status" value="1"/>
</dbReference>
<proteinExistence type="inferred from homology"/>
<reference evidence="10" key="1">
    <citation type="journal article" date="2020" name="mSystems">
        <title>Genome- and Community-Level Interaction Insights into Carbon Utilization and Element Cycling Functions of Hydrothermarchaeota in Hydrothermal Sediment.</title>
        <authorList>
            <person name="Zhou Z."/>
            <person name="Liu Y."/>
            <person name="Xu W."/>
            <person name="Pan J."/>
            <person name="Luo Z.H."/>
            <person name="Li M."/>
        </authorList>
    </citation>
    <scope>NUCLEOTIDE SEQUENCE [LARGE SCALE GENOMIC DNA]</scope>
    <source>
        <strain evidence="10">SpSt-711</strain>
    </source>
</reference>
<evidence type="ECO:0000256" key="6">
    <source>
        <dbReference type="ARBA" id="ARBA00023239"/>
    </source>
</evidence>
<evidence type="ECO:0000256" key="7">
    <source>
        <dbReference type="HAMAP-Rule" id="MF_00107"/>
    </source>
</evidence>
<gene>
    <name evidence="7 10" type="primary">ispF</name>
    <name evidence="10" type="ORF">ENU91_02340</name>
</gene>
<evidence type="ECO:0000256" key="4">
    <source>
        <dbReference type="ARBA" id="ARBA00022723"/>
    </source>
</evidence>
<dbReference type="GO" id="GO:0019288">
    <property type="term" value="P:isopentenyl diphosphate biosynthetic process, methylerythritol 4-phosphate pathway"/>
    <property type="evidence" value="ECO:0007669"/>
    <property type="project" value="UniProtKB-UniRule"/>
</dbReference>
<feature type="site" description="Transition state stabilizer" evidence="7">
    <location>
        <position position="36"/>
    </location>
</feature>
<feature type="binding site" evidence="7">
    <location>
        <begin position="63"/>
        <end position="67"/>
    </location>
    <ligand>
        <name>4-CDP-2-C-methyl-D-erythritol 2-phosphate</name>
        <dbReference type="ChEBI" id="CHEBI:57919"/>
    </ligand>
</feature>
<dbReference type="EMBL" id="DTEI01000048">
    <property type="protein sequence ID" value="HGU15479.1"/>
    <property type="molecule type" value="Genomic_DNA"/>
</dbReference>
<feature type="binding site" evidence="7">
    <location>
        <begin position="36"/>
        <end position="37"/>
    </location>
    <ligand>
        <name>4-CDP-2-C-methyl-D-erythritol 2-phosphate</name>
        <dbReference type="ChEBI" id="CHEBI:57919"/>
    </ligand>
</feature>
<comment type="cofactor">
    <cofactor evidence="7">
        <name>a divalent metal cation</name>
        <dbReference type="ChEBI" id="CHEBI:60240"/>
    </cofactor>
    <text evidence="7">Binds 1 divalent metal cation per subunit.</text>
</comment>
<dbReference type="AlphaFoldDB" id="A0A7V4N371"/>
<evidence type="ECO:0000256" key="5">
    <source>
        <dbReference type="ARBA" id="ARBA00023229"/>
    </source>
</evidence>
<comment type="pathway">
    <text evidence="2 7">Isoprenoid biosynthesis; isopentenyl diphosphate biosynthesis via DXP pathway; isopentenyl diphosphate from 1-deoxy-D-xylulose 5-phosphate: step 4/6.</text>
</comment>
<keyword evidence="5 7" id="KW-0414">Isoprene biosynthesis</keyword>
<evidence type="ECO:0000256" key="3">
    <source>
        <dbReference type="ARBA" id="ARBA00012579"/>
    </source>
</evidence>
<dbReference type="InterPro" id="IPR036571">
    <property type="entry name" value="MECDP_synthase_sf"/>
</dbReference>
<sequence length="166" mass="18385">MNFRISIGFDLHKLVPGRKLKLCGIEIPFEKGLLGHSDGDVGLHALIDAMLSASGLSDIGTIFPDKDPQYKDIDSLKLLEKTLKLVEEKGFKVSQVDLIFICDEPKLSPFYEKMKNLLSEKLKIDPSNIGIKAKTTEGLIESLQIEAIACFCLVVLTKQKTKAKIP</sequence>
<dbReference type="PANTHER" id="PTHR43181">
    <property type="entry name" value="2-C-METHYL-D-ERYTHRITOL 2,4-CYCLODIPHOSPHATE SYNTHASE, CHLOROPLASTIC"/>
    <property type="match status" value="1"/>
</dbReference>
<feature type="site" description="Transition state stabilizer" evidence="7">
    <location>
        <position position="135"/>
    </location>
</feature>
<organism evidence="10">
    <name type="scientific">Thermodesulfobacterium geofontis</name>
    <dbReference type="NCBI Taxonomy" id="1295609"/>
    <lineage>
        <taxon>Bacteria</taxon>
        <taxon>Pseudomonadati</taxon>
        <taxon>Thermodesulfobacteriota</taxon>
        <taxon>Thermodesulfobacteria</taxon>
        <taxon>Thermodesulfobacteriales</taxon>
        <taxon>Thermodesulfobacteriaceae</taxon>
        <taxon>Thermodesulfobacterium</taxon>
    </lineage>
</organism>
<feature type="binding site" evidence="7">
    <location>
        <begin position="10"/>
        <end position="12"/>
    </location>
    <ligand>
        <name>4-CDP-2-C-methyl-D-erythritol 2-phosphate</name>
        <dbReference type="ChEBI" id="CHEBI:57919"/>
    </ligand>
</feature>
<evidence type="ECO:0000313" key="10">
    <source>
        <dbReference type="EMBL" id="HGU15479.1"/>
    </source>
</evidence>
<comment type="function">
    <text evidence="7">Involved in the biosynthesis of isopentenyl diphosphate (IPP) and dimethylallyl diphosphate (DMAPP), two major building blocks of isoprenoid compounds. Catalyzes the conversion of 4-diphosphocytidyl-2-C-methyl-D-erythritol 2-phosphate (CDP-ME2P) to 2-C-methyl-D-erythritol 2,4-cyclodiphosphate (ME-CPP) with a corresponding release of cytidine 5-monophosphate (CMP).</text>
</comment>
<keyword evidence="4 7" id="KW-0479">Metal-binding</keyword>
<dbReference type="GO" id="GO:0046872">
    <property type="term" value="F:metal ion binding"/>
    <property type="evidence" value="ECO:0007669"/>
    <property type="project" value="UniProtKB-KW"/>
</dbReference>
<evidence type="ECO:0000256" key="2">
    <source>
        <dbReference type="ARBA" id="ARBA00004709"/>
    </source>
</evidence>
<comment type="caution">
    <text evidence="7">Lacks conserved residue(s) required for the propagation of feature annotation.</text>
</comment>
<dbReference type="CDD" id="cd00554">
    <property type="entry name" value="MECDP_synthase"/>
    <property type="match status" value="1"/>
</dbReference>
<evidence type="ECO:0000256" key="8">
    <source>
        <dbReference type="RuleBase" id="RU004395"/>
    </source>
</evidence>
<feature type="binding site" evidence="7">
    <location>
        <begin position="58"/>
        <end position="60"/>
    </location>
    <ligand>
        <name>4-CDP-2-C-methyl-D-erythritol 2-phosphate</name>
        <dbReference type="ChEBI" id="CHEBI:57919"/>
    </ligand>
</feature>
<protein>
    <recommendedName>
        <fullName evidence="3 7">2-C-methyl-D-erythritol 2,4-cyclodiphosphate synthase</fullName>
        <shortName evidence="7">MECDP-synthase</shortName>
        <shortName evidence="7">MECPP-synthase</shortName>
        <shortName evidence="7">MECPS</shortName>
        <ecNumber evidence="3 7">4.6.1.12</ecNumber>
    </recommendedName>
</protein>
<comment type="catalytic activity">
    <reaction evidence="1 7 8">
        <text>4-CDP-2-C-methyl-D-erythritol 2-phosphate = 2-C-methyl-D-erythritol 2,4-cyclic diphosphate + CMP</text>
        <dbReference type="Rhea" id="RHEA:23864"/>
        <dbReference type="ChEBI" id="CHEBI:57919"/>
        <dbReference type="ChEBI" id="CHEBI:58483"/>
        <dbReference type="ChEBI" id="CHEBI:60377"/>
        <dbReference type="EC" id="4.6.1.12"/>
    </reaction>
</comment>
<name>A0A7V4N371_9BACT</name>
<evidence type="ECO:0000256" key="1">
    <source>
        <dbReference type="ARBA" id="ARBA00000200"/>
    </source>
</evidence>
<dbReference type="Gene3D" id="3.30.1330.50">
    <property type="entry name" value="2-C-methyl-D-erythritol 2,4-cyclodiphosphate synthase"/>
    <property type="match status" value="1"/>
</dbReference>
<dbReference type="InterPro" id="IPR020555">
    <property type="entry name" value="MECDP_synthase_CS"/>
</dbReference>
<dbReference type="NCBIfam" id="TIGR00151">
    <property type="entry name" value="ispF"/>
    <property type="match status" value="1"/>
</dbReference>
<comment type="similarity">
    <text evidence="7 8">Belongs to the IspF family.</text>
</comment>
<feature type="domain" description="2-C-methyl-D-erythritol 2,4-cyclodiphosphate synthase" evidence="9">
    <location>
        <begin position="3"/>
        <end position="156"/>
    </location>
</feature>
<feature type="binding site" evidence="7">
    <location>
        <position position="12"/>
    </location>
    <ligand>
        <name>a divalent metal cation</name>
        <dbReference type="ChEBI" id="CHEBI:60240"/>
    </ligand>
</feature>
<dbReference type="HAMAP" id="MF_00107">
    <property type="entry name" value="IspF"/>
    <property type="match status" value="1"/>
</dbReference>
<keyword evidence="6 7" id="KW-0456">Lyase</keyword>
<dbReference type="PANTHER" id="PTHR43181:SF1">
    <property type="entry name" value="2-C-METHYL-D-ERYTHRITOL 2,4-CYCLODIPHOSPHATE SYNTHASE, CHLOROPLASTIC"/>
    <property type="match status" value="1"/>
</dbReference>
<comment type="caution">
    <text evidence="10">The sequence shown here is derived from an EMBL/GenBank/DDBJ whole genome shotgun (WGS) entry which is preliminary data.</text>
</comment>
<dbReference type="EC" id="4.6.1.12" evidence="3 7"/>
<dbReference type="Pfam" id="PF02542">
    <property type="entry name" value="YgbB"/>
    <property type="match status" value="1"/>
</dbReference>
<dbReference type="InterPro" id="IPR003526">
    <property type="entry name" value="MECDP_synthase"/>
</dbReference>
<accession>A0A7V4N371</accession>
<feature type="binding site" evidence="7">
    <location>
        <position position="10"/>
    </location>
    <ligand>
        <name>a divalent metal cation</name>
        <dbReference type="ChEBI" id="CHEBI:60240"/>
    </ligand>
</feature>
<dbReference type="GO" id="GO:0008685">
    <property type="term" value="F:2-C-methyl-D-erythritol 2,4-cyclodiphosphate synthase activity"/>
    <property type="evidence" value="ECO:0007669"/>
    <property type="project" value="UniProtKB-UniRule"/>
</dbReference>
<evidence type="ECO:0000259" key="9">
    <source>
        <dbReference type="Pfam" id="PF02542"/>
    </source>
</evidence>
<feature type="binding site" evidence="7">
    <location>
        <position position="44"/>
    </location>
    <ligand>
        <name>a divalent metal cation</name>
        <dbReference type="ChEBI" id="CHEBI:60240"/>
    </ligand>
</feature>
<dbReference type="UniPathway" id="UPA00056">
    <property type="reaction ID" value="UER00095"/>
</dbReference>
<dbReference type="GO" id="GO:0016114">
    <property type="term" value="P:terpenoid biosynthetic process"/>
    <property type="evidence" value="ECO:0007669"/>
    <property type="project" value="InterPro"/>
</dbReference>
<dbReference type="PROSITE" id="PS01350">
    <property type="entry name" value="ISPF"/>
    <property type="match status" value="1"/>
</dbReference>